<protein>
    <submittedName>
        <fullName evidence="1">Uncharacterized protein</fullName>
    </submittedName>
</protein>
<evidence type="ECO:0000313" key="1">
    <source>
        <dbReference type="EMBL" id="QJH98557.1"/>
    </source>
</evidence>
<reference evidence="1" key="1">
    <citation type="submission" date="2020-03" db="EMBL/GenBank/DDBJ databases">
        <title>The deep terrestrial virosphere.</title>
        <authorList>
            <person name="Holmfeldt K."/>
            <person name="Nilsson E."/>
            <person name="Simone D."/>
            <person name="Lopez-Fernandez M."/>
            <person name="Wu X."/>
            <person name="de Brujin I."/>
            <person name="Lundin D."/>
            <person name="Andersson A."/>
            <person name="Bertilsson S."/>
            <person name="Dopson M."/>
        </authorList>
    </citation>
    <scope>NUCLEOTIDE SEQUENCE</scope>
    <source>
        <strain evidence="1">TM448B01340</strain>
    </source>
</reference>
<gene>
    <name evidence="1" type="ORF">TM448B01340_0011</name>
</gene>
<name>A0A6M3XMK9_9ZZZZ</name>
<dbReference type="AlphaFoldDB" id="A0A6M3XMK9"/>
<proteinExistence type="predicted"/>
<dbReference type="EMBL" id="MT144740">
    <property type="protein sequence ID" value="QJH98557.1"/>
    <property type="molecule type" value="Genomic_DNA"/>
</dbReference>
<sequence>MSGFHYHGKPVSPQDAIDLLRHRKAHRLDKLERLRDFDELHSGIWRQLWAMIRGRLK</sequence>
<accession>A0A6M3XMK9</accession>
<organism evidence="1">
    <name type="scientific">viral metagenome</name>
    <dbReference type="NCBI Taxonomy" id="1070528"/>
    <lineage>
        <taxon>unclassified sequences</taxon>
        <taxon>metagenomes</taxon>
        <taxon>organismal metagenomes</taxon>
    </lineage>
</organism>